<dbReference type="EMBL" id="JAMLJN010000005">
    <property type="protein sequence ID" value="MCL9770181.1"/>
    <property type="molecule type" value="Genomic_DNA"/>
</dbReference>
<evidence type="ECO:0008006" key="3">
    <source>
        <dbReference type="Google" id="ProtNLM"/>
    </source>
</evidence>
<accession>A0ABT0TGS9</accession>
<dbReference type="Proteomes" id="UP001203342">
    <property type="component" value="Unassembled WGS sequence"/>
</dbReference>
<evidence type="ECO:0000313" key="2">
    <source>
        <dbReference type="Proteomes" id="UP001203342"/>
    </source>
</evidence>
<comment type="caution">
    <text evidence="1">The sequence shown here is derived from an EMBL/GenBank/DDBJ whole genome shotgun (WGS) entry which is preliminary data.</text>
</comment>
<proteinExistence type="predicted"/>
<sequence length="202" mass="23192">MRIDLRNQLAEGMNNLQAWRSRYSKSEYGEKVLLNVFYRKYSTLFMWDKIQNSFQKKMFGGNKVLWSDFNEGFREMMTLYQNQSMKTQPILLQLLSEKSSNMVGSVSYAGFADKIKGARQGNNSDIEEIEFTYLHYLLNDQLILMWSAFGGTGLSKIDALAQMSGVIIAETDMSEYGKVENIIGQLCTGPYLHENYNPLPPL</sequence>
<dbReference type="RefSeq" id="WP_250581693.1">
    <property type="nucleotide sequence ID" value="NZ_JAMLJN010000005.1"/>
</dbReference>
<organism evidence="1 2">
    <name type="scientific">Flavobacterium fragile</name>
    <dbReference type="NCBI Taxonomy" id="2949085"/>
    <lineage>
        <taxon>Bacteria</taxon>
        <taxon>Pseudomonadati</taxon>
        <taxon>Bacteroidota</taxon>
        <taxon>Flavobacteriia</taxon>
        <taxon>Flavobacteriales</taxon>
        <taxon>Flavobacteriaceae</taxon>
        <taxon>Flavobacterium</taxon>
    </lineage>
</organism>
<evidence type="ECO:0000313" key="1">
    <source>
        <dbReference type="EMBL" id="MCL9770181.1"/>
    </source>
</evidence>
<gene>
    <name evidence="1" type="ORF">NAT47_07110</name>
</gene>
<keyword evidence="2" id="KW-1185">Reference proteome</keyword>
<name>A0ABT0TGS9_9FLAO</name>
<protein>
    <recommendedName>
        <fullName evidence="3">DNA helicase</fullName>
    </recommendedName>
</protein>
<reference evidence="1 2" key="1">
    <citation type="submission" date="2022-05" db="EMBL/GenBank/DDBJ databases">
        <title>Flavobacterium sp., isolated from activated sludge.</title>
        <authorList>
            <person name="Ran Q."/>
        </authorList>
    </citation>
    <scope>NUCLEOTIDE SEQUENCE [LARGE SCALE GENOMIC DNA]</scope>
    <source>
        <strain evidence="1 2">HXWNR69</strain>
    </source>
</reference>